<dbReference type="AlphaFoldDB" id="A0A7R9FQZ9"/>
<dbReference type="EMBL" id="CAJPEV010003695">
    <property type="protein sequence ID" value="CAG0900345.1"/>
    <property type="molecule type" value="Genomic_DNA"/>
</dbReference>
<dbReference type="Proteomes" id="UP000677054">
    <property type="component" value="Unassembled WGS sequence"/>
</dbReference>
<dbReference type="OrthoDB" id="6363558at2759"/>
<keyword evidence="5" id="KW-1185">Reference proteome</keyword>
<name>A0A7R9FQZ9_9CRUS</name>
<dbReference type="EMBL" id="LR903212">
    <property type="protein sequence ID" value="CAD7251642.1"/>
    <property type="molecule type" value="Genomic_DNA"/>
</dbReference>
<sequence>MCVIPVLSLFACVRVASGLGEFLQPPPSWPSLPPVPPTVIRLFNPGTPVNVRRKDRPTFGYLNPFDRWGFPVLLRTNRLHDSPNPFQAEIHPYSLSKRTHRPNPLLNFNGFPPPGDKSSQPPRVKSSPAADKSSASPFRLQASVSSCPRLYETVELRCAVDPKQAWDPKMDFAWTKKSYGGGVEMEEELMSSGRASWRGPRFRARASEDGQYVLEIQDFRAEDCGLYECQARRGWERETAQLTLFMCH</sequence>
<evidence type="ECO:0000256" key="2">
    <source>
        <dbReference type="SAM" id="SignalP"/>
    </source>
</evidence>
<dbReference type="SUPFAM" id="SSF48726">
    <property type="entry name" value="Immunoglobulin"/>
    <property type="match status" value="1"/>
</dbReference>
<feature type="region of interest" description="Disordered" evidence="1">
    <location>
        <begin position="104"/>
        <end position="138"/>
    </location>
</feature>
<gene>
    <name evidence="4" type="ORF">DSTB1V02_LOCUS11404</name>
</gene>
<accession>A0A7R9FQZ9</accession>
<evidence type="ECO:0000256" key="1">
    <source>
        <dbReference type="SAM" id="MobiDB-lite"/>
    </source>
</evidence>
<protein>
    <recommendedName>
        <fullName evidence="3">Ig-like domain-containing protein</fullName>
    </recommendedName>
</protein>
<evidence type="ECO:0000313" key="4">
    <source>
        <dbReference type="EMBL" id="CAD7251642.1"/>
    </source>
</evidence>
<evidence type="ECO:0000259" key="3">
    <source>
        <dbReference type="PROSITE" id="PS50835"/>
    </source>
</evidence>
<proteinExistence type="predicted"/>
<keyword evidence="2" id="KW-0732">Signal</keyword>
<dbReference type="InterPro" id="IPR036179">
    <property type="entry name" value="Ig-like_dom_sf"/>
</dbReference>
<dbReference type="SMART" id="SM00409">
    <property type="entry name" value="IG"/>
    <property type="match status" value="1"/>
</dbReference>
<feature type="domain" description="Ig-like" evidence="3">
    <location>
        <begin position="122"/>
        <end position="243"/>
    </location>
</feature>
<organism evidence="4">
    <name type="scientific">Darwinula stevensoni</name>
    <dbReference type="NCBI Taxonomy" id="69355"/>
    <lineage>
        <taxon>Eukaryota</taxon>
        <taxon>Metazoa</taxon>
        <taxon>Ecdysozoa</taxon>
        <taxon>Arthropoda</taxon>
        <taxon>Crustacea</taxon>
        <taxon>Oligostraca</taxon>
        <taxon>Ostracoda</taxon>
        <taxon>Podocopa</taxon>
        <taxon>Podocopida</taxon>
        <taxon>Darwinulocopina</taxon>
        <taxon>Darwinuloidea</taxon>
        <taxon>Darwinulidae</taxon>
        <taxon>Darwinula</taxon>
    </lineage>
</organism>
<reference evidence="4" key="1">
    <citation type="submission" date="2020-11" db="EMBL/GenBank/DDBJ databases">
        <authorList>
            <person name="Tran Van P."/>
        </authorList>
    </citation>
    <scope>NUCLEOTIDE SEQUENCE</scope>
</reference>
<dbReference type="InterPro" id="IPR003599">
    <property type="entry name" value="Ig_sub"/>
</dbReference>
<dbReference type="Gene3D" id="2.60.40.10">
    <property type="entry name" value="Immunoglobulins"/>
    <property type="match status" value="1"/>
</dbReference>
<dbReference type="InterPro" id="IPR013783">
    <property type="entry name" value="Ig-like_fold"/>
</dbReference>
<dbReference type="InterPro" id="IPR007110">
    <property type="entry name" value="Ig-like_dom"/>
</dbReference>
<feature type="chain" id="PRO_5036403152" description="Ig-like domain-containing protein" evidence="2">
    <location>
        <begin position="19"/>
        <end position="248"/>
    </location>
</feature>
<feature type="compositionally biased region" description="Low complexity" evidence="1">
    <location>
        <begin position="125"/>
        <end position="137"/>
    </location>
</feature>
<feature type="signal peptide" evidence="2">
    <location>
        <begin position="1"/>
        <end position="18"/>
    </location>
</feature>
<evidence type="ECO:0000313" key="5">
    <source>
        <dbReference type="Proteomes" id="UP000677054"/>
    </source>
</evidence>
<dbReference type="PROSITE" id="PS50835">
    <property type="entry name" value="IG_LIKE"/>
    <property type="match status" value="1"/>
</dbReference>